<dbReference type="Gene3D" id="1.10.10.60">
    <property type="entry name" value="Homeodomain-like"/>
    <property type="match status" value="1"/>
</dbReference>
<dbReference type="GO" id="GO:0004803">
    <property type="term" value="F:transposase activity"/>
    <property type="evidence" value="ECO:0007669"/>
    <property type="project" value="InterPro"/>
</dbReference>
<protein>
    <submittedName>
        <fullName evidence="2">Putative insertion sequence transposase protein</fullName>
    </submittedName>
</protein>
<evidence type="ECO:0000256" key="1">
    <source>
        <dbReference type="SAM" id="MobiDB-lite"/>
    </source>
</evidence>
<dbReference type="KEGG" id="sfd:USDA257_c23850"/>
<feature type="region of interest" description="Disordered" evidence="1">
    <location>
        <begin position="1"/>
        <end position="22"/>
    </location>
</feature>
<dbReference type="PANTHER" id="PTHR37936">
    <property type="entry name" value="TRANSPOSASE INSC FOR INSERTION ELEMENT IS2A-RELATED"/>
    <property type="match status" value="1"/>
</dbReference>
<dbReference type="SUPFAM" id="SSF48295">
    <property type="entry name" value="TrpR-like"/>
    <property type="match status" value="1"/>
</dbReference>
<dbReference type="Proteomes" id="UP000006180">
    <property type="component" value="Chromosome"/>
</dbReference>
<dbReference type="STRING" id="1185652.USDA257_c23850"/>
<dbReference type="InterPro" id="IPR010921">
    <property type="entry name" value="Trp_repressor/repl_initiator"/>
</dbReference>
<sequence>MLSVALTPPTSSHGHAGGAPIRRPLDELTSKLKCNCNARTFHMIEAVADRLEGAPRQLRRRWSDEFKARAVAEALEPGASVSAIAHRLGIHPSQLFGWRRAALDARKVPTEPARCEVVVASAGEAVIEIVIGDVIVRARADVSEAHLRRVIRAVRSA</sequence>
<reference evidence="2 3" key="1">
    <citation type="journal article" date="2012" name="J. Bacteriol.">
        <title>Complete genome sequence of the broad-host-range strain Sinorhizobium fredii USDA257.</title>
        <authorList>
            <person name="Schuldes J."/>
            <person name="Rodriguez Orbegoso M."/>
            <person name="Schmeisser C."/>
            <person name="Krishnan H.B."/>
            <person name="Daniel R."/>
            <person name="Streit W.R."/>
        </authorList>
    </citation>
    <scope>NUCLEOTIDE SEQUENCE [LARGE SCALE GENOMIC DNA]</scope>
    <source>
        <strain evidence="2 3">USDA 257</strain>
    </source>
</reference>
<dbReference type="PATRIC" id="fig|1185652.3.peg.2468"/>
<dbReference type="AlphaFoldDB" id="I3X505"/>
<accession>I3X505</accession>
<dbReference type="GO" id="GO:0006313">
    <property type="term" value="P:DNA transposition"/>
    <property type="evidence" value="ECO:0007669"/>
    <property type="project" value="InterPro"/>
</dbReference>
<proteinExistence type="predicted"/>
<dbReference type="HOGENOM" id="CLU_113764_1_1_5"/>
<dbReference type="EMBL" id="CP003563">
    <property type="protein sequence ID" value="AFL50961.1"/>
    <property type="molecule type" value="Genomic_DNA"/>
</dbReference>
<dbReference type="InterPro" id="IPR002514">
    <property type="entry name" value="Transposase_8"/>
</dbReference>
<gene>
    <name evidence="2" type="ORF">USDA257_c23850</name>
</gene>
<organism evidence="2 3">
    <name type="scientific">Sinorhizobium fredii (strain USDA 257)</name>
    <dbReference type="NCBI Taxonomy" id="1185652"/>
    <lineage>
        <taxon>Bacteria</taxon>
        <taxon>Pseudomonadati</taxon>
        <taxon>Pseudomonadota</taxon>
        <taxon>Alphaproteobacteria</taxon>
        <taxon>Hyphomicrobiales</taxon>
        <taxon>Rhizobiaceae</taxon>
        <taxon>Sinorhizobium/Ensifer group</taxon>
        <taxon>Sinorhizobium</taxon>
    </lineage>
</organism>
<dbReference type="PANTHER" id="PTHR37936:SF3">
    <property type="entry name" value="TRANSPOSASE INSC FOR INSERTION ELEMENT IS2A-RELATED"/>
    <property type="match status" value="1"/>
</dbReference>
<name>I3X505_SINF2</name>
<evidence type="ECO:0000313" key="3">
    <source>
        <dbReference type="Proteomes" id="UP000006180"/>
    </source>
</evidence>
<dbReference type="GO" id="GO:0043565">
    <property type="term" value="F:sequence-specific DNA binding"/>
    <property type="evidence" value="ECO:0007669"/>
    <property type="project" value="InterPro"/>
</dbReference>
<dbReference type="Pfam" id="PF01527">
    <property type="entry name" value="HTH_Tnp_1"/>
    <property type="match status" value="1"/>
</dbReference>
<dbReference type="eggNOG" id="COG2963">
    <property type="taxonomic scope" value="Bacteria"/>
</dbReference>
<evidence type="ECO:0000313" key="2">
    <source>
        <dbReference type="EMBL" id="AFL50961.1"/>
    </source>
</evidence>